<dbReference type="PANTHER" id="PTHR43711:SF26">
    <property type="entry name" value="SENSOR HISTIDINE KINASE RCSC"/>
    <property type="match status" value="1"/>
</dbReference>
<dbReference type="InterPro" id="IPR036097">
    <property type="entry name" value="HisK_dim/P_sf"/>
</dbReference>
<dbReference type="InterPro" id="IPR003594">
    <property type="entry name" value="HATPase_dom"/>
</dbReference>
<dbReference type="PROSITE" id="PS50109">
    <property type="entry name" value="HIS_KIN"/>
    <property type="match status" value="1"/>
</dbReference>
<dbReference type="Gene3D" id="1.10.287.130">
    <property type="match status" value="1"/>
</dbReference>
<dbReference type="Pfam" id="PF05227">
    <property type="entry name" value="CHASE3"/>
    <property type="match status" value="1"/>
</dbReference>
<keyword evidence="8" id="KW-0175">Coiled coil</keyword>
<evidence type="ECO:0000256" key="5">
    <source>
        <dbReference type="ARBA" id="ARBA00022679"/>
    </source>
</evidence>
<dbReference type="PRINTS" id="PR00344">
    <property type="entry name" value="BCTRLSENSOR"/>
</dbReference>
<evidence type="ECO:0000259" key="11">
    <source>
        <dbReference type="PROSITE" id="PS50885"/>
    </source>
</evidence>
<feature type="transmembrane region" description="Helical" evidence="9">
    <location>
        <begin position="188"/>
        <end position="208"/>
    </location>
</feature>
<dbReference type="SMART" id="SM00065">
    <property type="entry name" value="GAF"/>
    <property type="match status" value="1"/>
</dbReference>
<dbReference type="InterPro" id="IPR050736">
    <property type="entry name" value="Sensor_HK_Regulatory"/>
</dbReference>
<dbReference type="SMART" id="SM00304">
    <property type="entry name" value="HAMP"/>
    <property type="match status" value="1"/>
</dbReference>
<protein>
    <recommendedName>
        <fullName evidence="3">histidine kinase</fullName>
        <ecNumber evidence="3">2.7.13.3</ecNumber>
    </recommendedName>
</protein>
<dbReference type="Pfam" id="PF00672">
    <property type="entry name" value="HAMP"/>
    <property type="match status" value="1"/>
</dbReference>
<proteinExistence type="predicted"/>
<dbReference type="InterPro" id="IPR003660">
    <property type="entry name" value="HAMP_dom"/>
</dbReference>
<organism evidence="12 13">
    <name type="scientific">Scytonema hofmannii FACHB-248</name>
    <dbReference type="NCBI Taxonomy" id="1842502"/>
    <lineage>
        <taxon>Bacteria</taxon>
        <taxon>Bacillati</taxon>
        <taxon>Cyanobacteriota</taxon>
        <taxon>Cyanophyceae</taxon>
        <taxon>Nostocales</taxon>
        <taxon>Scytonemataceae</taxon>
        <taxon>Scytonema</taxon>
    </lineage>
</organism>
<keyword evidence="9" id="KW-0812">Transmembrane</keyword>
<comment type="caution">
    <text evidence="12">The sequence shown here is derived from an EMBL/GenBank/DDBJ whole genome shotgun (WGS) entry which is preliminary data.</text>
</comment>
<feature type="domain" description="HAMP" evidence="11">
    <location>
        <begin position="210"/>
        <end position="263"/>
    </location>
</feature>
<dbReference type="EMBL" id="JACJTA010000132">
    <property type="protein sequence ID" value="MBD2609155.1"/>
    <property type="molecule type" value="Genomic_DNA"/>
</dbReference>
<gene>
    <name evidence="12" type="ORF">H6G81_32730</name>
</gene>
<name>A0ABR8H1L3_9CYAN</name>
<dbReference type="SUPFAM" id="SSF158472">
    <property type="entry name" value="HAMP domain-like"/>
    <property type="match status" value="1"/>
</dbReference>
<keyword evidence="9" id="KW-0472">Membrane</keyword>
<evidence type="ECO:0000259" key="10">
    <source>
        <dbReference type="PROSITE" id="PS50109"/>
    </source>
</evidence>
<dbReference type="Gene3D" id="3.30.565.10">
    <property type="entry name" value="Histidine kinase-like ATPase, C-terminal domain"/>
    <property type="match status" value="1"/>
</dbReference>
<dbReference type="PANTHER" id="PTHR43711">
    <property type="entry name" value="TWO-COMPONENT HISTIDINE KINASE"/>
    <property type="match status" value="1"/>
</dbReference>
<sequence>MLKKFKISTKIGASFAVSLVSFTVIGLLIYRTATETIKTSRLETHTYQVLTNLENFLSTLKDAETGQRGYLITGSEDYLQPYNAAIPVIDKKITELRRLTGDNPSQQQRLDAVESLTQKRIDRLKEVIEIRRNQGSAGVSQAVSAGQGKGKIMMDNIRGLVSDLKNEELRLLKQRSAASDEATRQMNYSIAFGIPLYLLLLTLIAFFLNRNISRPLEEVSSVAEKIAAGDLDTNVPVNNRRDEIGILAQTFNKMIANLRSTNQQTVERDWLKTNLAKFSQILQGQRNLKAVSQLILRELAPLVSAHHGAFYLMTTQEEKPSLTLLGTYAYRERKHLANRFQLGEGLVGQCALEKQRILLTEVPSDYIKINSGLGEATPMNIIVLPAVYEERVLGVIELASFQRFSDIHLTFLDQLSESIGIVLDNIVAYQRTEELLQQSRSLTDELTTQQEELLQSNQRLEEQTETLKNSDKLLRQQQQDLQQSYEELQQLNEELEEKTELLAQQKQEVEYKNREVEQARLNLEEKATQLTTTSKYKSQFLANMSHELRTPLNSLLILAQVLSNNNEGNLTQKQIEYSQTIYSAGNDLLSLINEILDLAKIESGTMEVELKETFFSELQRHVEWTFRSIAEDKKLDFHVHFDEQLPPTIYTDSKRLQQLLNNLLTNAFKFTEEGQVSLRVSVVTEGWSRDQQSLNSAKSAIAFAISDTGIGIPPEKQQVIFEAFQQADGTTSRKYGGTGLGLSISRQIAELLGGEIRLVSQVDLGSTFTLYLPQRYSASARGQGGQGEIGRASCR</sequence>
<dbReference type="RefSeq" id="WP_190909965.1">
    <property type="nucleotide sequence ID" value="NZ_JACJTA010000132.1"/>
</dbReference>
<dbReference type="Pfam" id="PF13185">
    <property type="entry name" value="GAF_2"/>
    <property type="match status" value="1"/>
</dbReference>
<dbReference type="EC" id="2.7.13.3" evidence="3"/>
<keyword evidence="7" id="KW-0902">Two-component regulatory system</keyword>
<evidence type="ECO:0000256" key="2">
    <source>
        <dbReference type="ARBA" id="ARBA00004370"/>
    </source>
</evidence>
<evidence type="ECO:0000256" key="4">
    <source>
        <dbReference type="ARBA" id="ARBA00022553"/>
    </source>
</evidence>
<evidence type="ECO:0000256" key="9">
    <source>
        <dbReference type="SAM" id="Phobius"/>
    </source>
</evidence>
<dbReference type="SUPFAM" id="SSF55781">
    <property type="entry name" value="GAF domain-like"/>
    <property type="match status" value="1"/>
</dbReference>
<evidence type="ECO:0000313" key="12">
    <source>
        <dbReference type="EMBL" id="MBD2609155.1"/>
    </source>
</evidence>
<keyword evidence="5" id="KW-0808">Transferase</keyword>
<evidence type="ECO:0000256" key="7">
    <source>
        <dbReference type="ARBA" id="ARBA00023012"/>
    </source>
</evidence>
<dbReference type="CDD" id="cd19410">
    <property type="entry name" value="HK9-like_sensor"/>
    <property type="match status" value="1"/>
</dbReference>
<dbReference type="SUPFAM" id="SSF47384">
    <property type="entry name" value="Homodimeric domain of signal transducing histidine kinase"/>
    <property type="match status" value="1"/>
</dbReference>
<dbReference type="SUPFAM" id="SSF55874">
    <property type="entry name" value="ATPase domain of HSP90 chaperone/DNA topoisomerase II/histidine kinase"/>
    <property type="match status" value="1"/>
</dbReference>
<dbReference type="InterPro" id="IPR036890">
    <property type="entry name" value="HATPase_C_sf"/>
</dbReference>
<dbReference type="SMART" id="SM00387">
    <property type="entry name" value="HATPase_c"/>
    <property type="match status" value="1"/>
</dbReference>
<feature type="domain" description="Histidine kinase" evidence="10">
    <location>
        <begin position="543"/>
        <end position="776"/>
    </location>
</feature>
<dbReference type="Proteomes" id="UP000660380">
    <property type="component" value="Unassembled WGS sequence"/>
</dbReference>
<feature type="transmembrane region" description="Helical" evidence="9">
    <location>
        <begin position="12"/>
        <end position="30"/>
    </location>
</feature>
<reference evidence="12 13" key="1">
    <citation type="journal article" date="2020" name="ISME J.">
        <title>Comparative genomics reveals insights into cyanobacterial evolution and habitat adaptation.</title>
        <authorList>
            <person name="Chen M.Y."/>
            <person name="Teng W.K."/>
            <person name="Zhao L."/>
            <person name="Hu C.X."/>
            <person name="Zhou Y.K."/>
            <person name="Han B.P."/>
            <person name="Song L.R."/>
            <person name="Shu W.S."/>
        </authorList>
    </citation>
    <scope>NUCLEOTIDE SEQUENCE [LARGE SCALE GENOMIC DNA]</scope>
    <source>
        <strain evidence="12 13">FACHB-248</strain>
    </source>
</reference>
<keyword evidence="4" id="KW-0597">Phosphoprotein</keyword>
<dbReference type="InterPro" id="IPR003018">
    <property type="entry name" value="GAF"/>
</dbReference>
<dbReference type="SMART" id="SM00388">
    <property type="entry name" value="HisKA"/>
    <property type="match status" value="1"/>
</dbReference>
<evidence type="ECO:0000256" key="8">
    <source>
        <dbReference type="SAM" id="Coils"/>
    </source>
</evidence>
<dbReference type="CDD" id="cd16922">
    <property type="entry name" value="HATPase_EvgS-ArcB-TorS-like"/>
    <property type="match status" value="1"/>
</dbReference>
<keyword evidence="13" id="KW-1185">Reference proteome</keyword>
<dbReference type="InterPro" id="IPR005467">
    <property type="entry name" value="His_kinase_dom"/>
</dbReference>
<evidence type="ECO:0000256" key="1">
    <source>
        <dbReference type="ARBA" id="ARBA00000085"/>
    </source>
</evidence>
<keyword evidence="6" id="KW-0418">Kinase</keyword>
<dbReference type="Gene3D" id="3.30.450.40">
    <property type="match status" value="1"/>
</dbReference>
<evidence type="ECO:0000313" key="13">
    <source>
        <dbReference type="Proteomes" id="UP000660380"/>
    </source>
</evidence>
<dbReference type="InterPro" id="IPR003661">
    <property type="entry name" value="HisK_dim/P_dom"/>
</dbReference>
<accession>A0ABR8H1L3</accession>
<dbReference type="Pfam" id="PF00512">
    <property type="entry name" value="HisKA"/>
    <property type="match status" value="1"/>
</dbReference>
<feature type="coiled-coil region" evidence="8">
    <location>
        <begin position="432"/>
        <end position="533"/>
    </location>
</feature>
<evidence type="ECO:0000256" key="6">
    <source>
        <dbReference type="ARBA" id="ARBA00022777"/>
    </source>
</evidence>
<dbReference type="InterPro" id="IPR007891">
    <property type="entry name" value="CHASE3"/>
</dbReference>
<comment type="catalytic activity">
    <reaction evidence="1">
        <text>ATP + protein L-histidine = ADP + protein N-phospho-L-histidine.</text>
        <dbReference type="EC" id="2.7.13.3"/>
    </reaction>
</comment>
<dbReference type="CDD" id="cd00082">
    <property type="entry name" value="HisKA"/>
    <property type="match status" value="1"/>
</dbReference>
<dbReference type="Gene3D" id="6.10.340.10">
    <property type="match status" value="1"/>
</dbReference>
<dbReference type="CDD" id="cd06225">
    <property type="entry name" value="HAMP"/>
    <property type="match status" value="1"/>
</dbReference>
<comment type="subcellular location">
    <subcellularLocation>
        <location evidence="2">Membrane</location>
    </subcellularLocation>
</comment>
<dbReference type="PROSITE" id="PS50885">
    <property type="entry name" value="HAMP"/>
    <property type="match status" value="1"/>
</dbReference>
<dbReference type="Pfam" id="PF02518">
    <property type="entry name" value="HATPase_c"/>
    <property type="match status" value="1"/>
</dbReference>
<feature type="non-terminal residue" evidence="12">
    <location>
        <position position="795"/>
    </location>
</feature>
<dbReference type="InterPro" id="IPR029016">
    <property type="entry name" value="GAF-like_dom_sf"/>
</dbReference>
<keyword evidence="9" id="KW-1133">Transmembrane helix</keyword>
<evidence type="ECO:0000256" key="3">
    <source>
        <dbReference type="ARBA" id="ARBA00012438"/>
    </source>
</evidence>
<dbReference type="InterPro" id="IPR004358">
    <property type="entry name" value="Sig_transdc_His_kin-like_C"/>
</dbReference>